<name>A0AAU9JVA8_9CILI</name>
<accession>A0AAU9JVA8</accession>
<gene>
    <name evidence="1" type="ORF">BSTOLATCC_MIC51262</name>
</gene>
<proteinExistence type="predicted"/>
<sequence length="332" mass="39225">MRTAMCATRGRVQALKGIQIRKKLTILRACVNTVGLYGLEATGMKEGSEKLMNQLEVMQRRWIRMVLSAPQGVANETLYMETGILSIEMQLAIKILRYGVKLEREAKIKEQCWVKHTYLISVWTWLGANHELDEAEAIQLVQNRIGSPKEAKKVIKEEMRKFAWNHYAGRIEKEVQKTTRLFVKLNDGKDKIERSPYIYMNSHRGFEIAQIFRLRAGFNETASSRNIRHLDHDRKCRICGWIEEDEIHLMDDCYLYESYRVEFFMKLDNIGVIEGIIEERLKVHEIALYSNRFVELMNKKYKEKFEDVDMEIKRFIYSIMRKREKCCSCSDR</sequence>
<evidence type="ECO:0000313" key="1">
    <source>
        <dbReference type="EMBL" id="CAG9330316.1"/>
    </source>
</evidence>
<dbReference type="EMBL" id="CAJZBQ010000051">
    <property type="protein sequence ID" value="CAG9330316.1"/>
    <property type="molecule type" value="Genomic_DNA"/>
</dbReference>
<keyword evidence="2" id="KW-1185">Reference proteome</keyword>
<dbReference type="Proteomes" id="UP001162131">
    <property type="component" value="Unassembled WGS sequence"/>
</dbReference>
<evidence type="ECO:0000313" key="2">
    <source>
        <dbReference type="Proteomes" id="UP001162131"/>
    </source>
</evidence>
<organism evidence="1 2">
    <name type="scientific">Blepharisma stoltei</name>
    <dbReference type="NCBI Taxonomy" id="1481888"/>
    <lineage>
        <taxon>Eukaryota</taxon>
        <taxon>Sar</taxon>
        <taxon>Alveolata</taxon>
        <taxon>Ciliophora</taxon>
        <taxon>Postciliodesmatophora</taxon>
        <taxon>Heterotrichea</taxon>
        <taxon>Heterotrichida</taxon>
        <taxon>Blepharismidae</taxon>
        <taxon>Blepharisma</taxon>
    </lineage>
</organism>
<evidence type="ECO:0008006" key="3">
    <source>
        <dbReference type="Google" id="ProtNLM"/>
    </source>
</evidence>
<dbReference type="AlphaFoldDB" id="A0AAU9JVA8"/>
<protein>
    <recommendedName>
        <fullName evidence="3">Reverse transcriptase zinc-binding domain-containing protein</fullName>
    </recommendedName>
</protein>
<reference evidence="1" key="1">
    <citation type="submission" date="2021-09" db="EMBL/GenBank/DDBJ databases">
        <authorList>
            <consortium name="AG Swart"/>
            <person name="Singh M."/>
            <person name="Singh A."/>
            <person name="Seah K."/>
            <person name="Emmerich C."/>
        </authorList>
    </citation>
    <scope>NUCLEOTIDE SEQUENCE</scope>
    <source>
        <strain evidence="1">ATCC30299</strain>
    </source>
</reference>
<comment type="caution">
    <text evidence="1">The sequence shown here is derived from an EMBL/GenBank/DDBJ whole genome shotgun (WGS) entry which is preliminary data.</text>
</comment>